<keyword evidence="4" id="KW-1185">Reference proteome</keyword>
<evidence type="ECO:0000313" key="3">
    <source>
        <dbReference type="EMBL" id="MFC3763637.1"/>
    </source>
</evidence>
<feature type="domain" description="N-acetyltransferase" evidence="2">
    <location>
        <begin position="1"/>
        <end position="141"/>
    </location>
</feature>
<dbReference type="InterPro" id="IPR016181">
    <property type="entry name" value="Acyl_CoA_acyltransferase"/>
</dbReference>
<evidence type="ECO:0000259" key="2">
    <source>
        <dbReference type="PROSITE" id="PS51186"/>
    </source>
</evidence>
<name>A0ABV7YEY9_9ACTN</name>
<organism evidence="3 4">
    <name type="scientific">Tenggerimyces flavus</name>
    <dbReference type="NCBI Taxonomy" id="1708749"/>
    <lineage>
        <taxon>Bacteria</taxon>
        <taxon>Bacillati</taxon>
        <taxon>Actinomycetota</taxon>
        <taxon>Actinomycetes</taxon>
        <taxon>Propionibacteriales</taxon>
        <taxon>Nocardioidaceae</taxon>
        <taxon>Tenggerimyces</taxon>
    </lineage>
</organism>
<dbReference type="EMBL" id="JBHRZH010000019">
    <property type="protein sequence ID" value="MFC3763637.1"/>
    <property type="molecule type" value="Genomic_DNA"/>
</dbReference>
<accession>A0ABV7YEY9</accession>
<comment type="caution">
    <text evidence="3">The sequence shown here is derived from an EMBL/GenBank/DDBJ whole genome shotgun (WGS) entry which is preliminary data.</text>
</comment>
<dbReference type="InterPro" id="IPR000182">
    <property type="entry name" value="GNAT_dom"/>
</dbReference>
<keyword evidence="3" id="KW-0012">Acyltransferase</keyword>
<evidence type="ECO:0000313" key="4">
    <source>
        <dbReference type="Proteomes" id="UP001595699"/>
    </source>
</evidence>
<dbReference type="CDD" id="cd04301">
    <property type="entry name" value="NAT_SF"/>
    <property type="match status" value="1"/>
</dbReference>
<dbReference type="SUPFAM" id="SSF55729">
    <property type="entry name" value="Acyl-CoA N-acyltransferases (Nat)"/>
    <property type="match status" value="1"/>
</dbReference>
<dbReference type="RefSeq" id="WP_205115775.1">
    <property type="nucleotide sequence ID" value="NZ_JAFBCM010000001.1"/>
</dbReference>
<evidence type="ECO:0000256" key="1">
    <source>
        <dbReference type="SAM" id="MobiDB-lite"/>
    </source>
</evidence>
<dbReference type="Gene3D" id="3.40.630.30">
    <property type="match status" value="1"/>
</dbReference>
<dbReference type="GO" id="GO:0016746">
    <property type="term" value="F:acyltransferase activity"/>
    <property type="evidence" value="ECO:0007669"/>
    <property type="project" value="UniProtKB-KW"/>
</dbReference>
<reference evidence="4" key="1">
    <citation type="journal article" date="2019" name="Int. J. Syst. Evol. Microbiol.">
        <title>The Global Catalogue of Microorganisms (GCM) 10K type strain sequencing project: providing services to taxonomists for standard genome sequencing and annotation.</title>
        <authorList>
            <consortium name="The Broad Institute Genomics Platform"/>
            <consortium name="The Broad Institute Genome Sequencing Center for Infectious Disease"/>
            <person name="Wu L."/>
            <person name="Ma J."/>
        </authorList>
    </citation>
    <scope>NUCLEOTIDE SEQUENCE [LARGE SCALE GENOMIC DNA]</scope>
    <source>
        <strain evidence="4">CGMCC 4.7241</strain>
    </source>
</reference>
<dbReference type="EC" id="2.3.1.-" evidence="3"/>
<gene>
    <name evidence="3" type="ORF">ACFOUW_22560</name>
</gene>
<sequence length="141" mass="15758">MRIVPANEASADDVQLVFAGGDAARCQCQWFRSTPAEHRERSPAQRADLLQGQSHFGDPKAAGTTGLVAYLDDEPVGWCAVAPRSTYVRLLKSRLVWADRQEDPDDEDVWTVSCFVTRRGYRRRGVSYALARAAVEFAREL</sequence>
<proteinExistence type="predicted"/>
<dbReference type="Proteomes" id="UP001595699">
    <property type="component" value="Unassembled WGS sequence"/>
</dbReference>
<feature type="region of interest" description="Disordered" evidence="1">
    <location>
        <begin position="37"/>
        <end position="56"/>
    </location>
</feature>
<dbReference type="Pfam" id="PF00583">
    <property type="entry name" value="Acetyltransf_1"/>
    <property type="match status" value="1"/>
</dbReference>
<keyword evidence="3" id="KW-0808">Transferase</keyword>
<dbReference type="PROSITE" id="PS51186">
    <property type="entry name" value="GNAT"/>
    <property type="match status" value="1"/>
</dbReference>
<protein>
    <submittedName>
        <fullName evidence="3">GNAT family N-acetyltransferase</fullName>
        <ecNumber evidence="3">2.3.1.-</ecNumber>
    </submittedName>
</protein>